<keyword evidence="3" id="KW-1133">Transmembrane helix</keyword>
<evidence type="ECO:0000313" key="7">
    <source>
        <dbReference type="EMBL" id="KAE8289586.1"/>
    </source>
</evidence>
<evidence type="ECO:0000259" key="6">
    <source>
        <dbReference type="Pfam" id="PF00520"/>
    </source>
</evidence>
<keyword evidence="4" id="KW-0472">Membrane</keyword>
<dbReference type="GO" id="GO:0045956">
    <property type="term" value="P:positive regulation of calcium ion-dependent exocytosis"/>
    <property type="evidence" value="ECO:0007669"/>
    <property type="project" value="TreeGrafter"/>
</dbReference>
<dbReference type="InterPro" id="IPR043203">
    <property type="entry name" value="VGCC_Ca_Na"/>
</dbReference>
<comment type="caution">
    <text evidence="7">The sequence shown here is derived from an EMBL/GenBank/DDBJ whole genome shotgun (WGS) entry which is preliminary data.</text>
</comment>
<dbReference type="EMBL" id="REGW02000011">
    <property type="protein sequence ID" value="KAE8289586.1"/>
    <property type="molecule type" value="Genomic_DNA"/>
</dbReference>
<comment type="subcellular location">
    <subcellularLocation>
        <location evidence="1">Membrane</location>
        <topology evidence="1">Multi-pass membrane protein</topology>
    </subcellularLocation>
</comment>
<protein>
    <submittedName>
        <fullName evidence="7">Voltage-dependent T-type calcium channel subunit alpha-1</fullName>
    </submittedName>
</protein>
<feature type="compositionally biased region" description="Basic and acidic residues" evidence="5">
    <location>
        <begin position="175"/>
        <end position="184"/>
    </location>
</feature>
<evidence type="ECO:0000256" key="1">
    <source>
        <dbReference type="ARBA" id="ARBA00004141"/>
    </source>
</evidence>
<dbReference type="PANTHER" id="PTHR10037">
    <property type="entry name" value="VOLTAGE-GATED CATION CHANNEL CALCIUM AND SODIUM"/>
    <property type="match status" value="1"/>
</dbReference>
<gene>
    <name evidence="7" type="ORF">D5F01_LYC11291</name>
</gene>
<evidence type="ECO:0000256" key="3">
    <source>
        <dbReference type="ARBA" id="ARBA00022989"/>
    </source>
</evidence>
<dbReference type="PANTHER" id="PTHR10037:SF192">
    <property type="entry name" value="VOLTAGE-DEPENDENT T-TYPE CALCIUM CHANNEL SUBUNIT ALPHA-1H"/>
    <property type="match status" value="1"/>
</dbReference>
<accession>A0A6G0IEG1</accession>
<evidence type="ECO:0000256" key="2">
    <source>
        <dbReference type="ARBA" id="ARBA00022692"/>
    </source>
</evidence>
<dbReference type="GO" id="GO:0005248">
    <property type="term" value="F:voltage-gated sodium channel activity"/>
    <property type="evidence" value="ECO:0007669"/>
    <property type="project" value="TreeGrafter"/>
</dbReference>
<evidence type="ECO:0000256" key="5">
    <source>
        <dbReference type="SAM" id="MobiDB-lite"/>
    </source>
</evidence>
<reference evidence="7 8" key="1">
    <citation type="submission" date="2019-07" db="EMBL/GenBank/DDBJ databases">
        <title>Chromosome genome assembly for large yellow croaker.</title>
        <authorList>
            <person name="Xiao S."/>
        </authorList>
    </citation>
    <scope>NUCLEOTIDE SEQUENCE [LARGE SCALE GENOMIC DNA]</scope>
    <source>
        <strain evidence="7">JMULYC20181020</strain>
        <tissue evidence="7">Muscle</tissue>
    </source>
</reference>
<name>A0A6G0IEG1_LARCR</name>
<dbReference type="AlphaFoldDB" id="A0A6G0IEG1"/>
<feature type="domain" description="Ion transport" evidence="6">
    <location>
        <begin position="36"/>
        <end position="140"/>
    </location>
</feature>
<dbReference type="GO" id="GO:0043005">
    <property type="term" value="C:neuron projection"/>
    <property type="evidence" value="ECO:0007669"/>
    <property type="project" value="TreeGrafter"/>
</dbReference>
<keyword evidence="2" id="KW-0812">Transmembrane</keyword>
<proteinExistence type="predicted"/>
<keyword evidence="8" id="KW-1185">Reference proteome</keyword>
<feature type="region of interest" description="Disordered" evidence="5">
    <location>
        <begin position="151"/>
        <end position="184"/>
    </location>
</feature>
<dbReference type="InterPro" id="IPR027359">
    <property type="entry name" value="Volt_channel_dom_sf"/>
</dbReference>
<dbReference type="GO" id="GO:0008332">
    <property type="term" value="F:low voltage-gated calcium channel activity"/>
    <property type="evidence" value="ECO:0007669"/>
    <property type="project" value="TreeGrafter"/>
</dbReference>
<dbReference type="SUPFAM" id="SSF81324">
    <property type="entry name" value="Voltage-gated potassium channels"/>
    <property type="match status" value="1"/>
</dbReference>
<dbReference type="Pfam" id="PF00520">
    <property type="entry name" value="Ion_trans"/>
    <property type="match status" value="1"/>
</dbReference>
<sequence length="184" mass="21293">MKNICPTQPWPPVVFFGLKQTTRPRNWCLKVACSLWLDYGSRLMALLSCANMCMYETCKEPSNLLTILECVTFSFFMVEMLMKMVALGVFGHQESYLSNNWNKFEVLTNSVHVVDYFLAFFGINWQIYKLLEPMRLIGRLPAENHYPFTSGRGNGTRRGAARSWRHPGEVDEEEERRSEATCSL</sequence>
<dbReference type="GO" id="GO:0070509">
    <property type="term" value="P:calcium ion import"/>
    <property type="evidence" value="ECO:0007669"/>
    <property type="project" value="TreeGrafter"/>
</dbReference>
<organism evidence="7 8">
    <name type="scientific">Larimichthys crocea</name>
    <name type="common">Large yellow croaker</name>
    <name type="synonym">Pseudosciaena crocea</name>
    <dbReference type="NCBI Taxonomy" id="215358"/>
    <lineage>
        <taxon>Eukaryota</taxon>
        <taxon>Metazoa</taxon>
        <taxon>Chordata</taxon>
        <taxon>Craniata</taxon>
        <taxon>Vertebrata</taxon>
        <taxon>Euteleostomi</taxon>
        <taxon>Actinopterygii</taxon>
        <taxon>Neopterygii</taxon>
        <taxon>Teleostei</taxon>
        <taxon>Neoteleostei</taxon>
        <taxon>Acanthomorphata</taxon>
        <taxon>Eupercaria</taxon>
        <taxon>Sciaenidae</taxon>
        <taxon>Larimichthys</taxon>
    </lineage>
</organism>
<dbReference type="InterPro" id="IPR005821">
    <property type="entry name" value="Ion_trans_dom"/>
</dbReference>
<dbReference type="Gene3D" id="1.20.120.350">
    <property type="entry name" value="Voltage-gated potassium channels. Chain C"/>
    <property type="match status" value="1"/>
</dbReference>
<dbReference type="GO" id="GO:0086010">
    <property type="term" value="P:membrane depolarization during action potential"/>
    <property type="evidence" value="ECO:0007669"/>
    <property type="project" value="TreeGrafter"/>
</dbReference>
<evidence type="ECO:0000256" key="4">
    <source>
        <dbReference type="ARBA" id="ARBA00023136"/>
    </source>
</evidence>
<dbReference type="GO" id="GO:0001518">
    <property type="term" value="C:voltage-gated sodium channel complex"/>
    <property type="evidence" value="ECO:0007669"/>
    <property type="project" value="TreeGrafter"/>
</dbReference>
<dbReference type="Proteomes" id="UP000424527">
    <property type="component" value="Unassembled WGS sequence"/>
</dbReference>
<evidence type="ECO:0000313" key="8">
    <source>
        <dbReference type="Proteomes" id="UP000424527"/>
    </source>
</evidence>